<name>A0A2V5H7R5_ASPV1</name>
<reference evidence="5 6" key="1">
    <citation type="submission" date="2018-02" db="EMBL/GenBank/DDBJ databases">
        <title>The genomes of Aspergillus section Nigri reveals drivers in fungal speciation.</title>
        <authorList>
            <consortium name="DOE Joint Genome Institute"/>
            <person name="Vesth T.C."/>
            <person name="Nybo J."/>
            <person name="Theobald S."/>
            <person name="Brandl J."/>
            <person name="Frisvad J.C."/>
            <person name="Nielsen K.F."/>
            <person name="Lyhne E.K."/>
            <person name="Kogle M.E."/>
            <person name="Kuo A."/>
            <person name="Riley R."/>
            <person name="Clum A."/>
            <person name="Nolan M."/>
            <person name="Lipzen A."/>
            <person name="Salamov A."/>
            <person name="Henrissat B."/>
            <person name="Wiebenga A."/>
            <person name="De vries R.P."/>
            <person name="Grigoriev I.V."/>
            <person name="Mortensen U.H."/>
            <person name="Andersen M.R."/>
            <person name="Baker S.E."/>
        </authorList>
    </citation>
    <scope>NUCLEOTIDE SEQUENCE [LARGE SCALE GENOMIC DNA]</scope>
    <source>
        <strain evidence="5 6">CBS 115571</strain>
    </source>
</reference>
<protein>
    <submittedName>
        <fullName evidence="5">Cytochrome P450</fullName>
    </submittedName>
</protein>
<dbReference type="AlphaFoldDB" id="A0A2V5H7R5"/>
<accession>A0A2V5H7R5</accession>
<dbReference type="PANTHER" id="PTHR24305">
    <property type="entry name" value="CYTOCHROME P450"/>
    <property type="match status" value="1"/>
</dbReference>
<evidence type="ECO:0000313" key="5">
    <source>
        <dbReference type="EMBL" id="PYI16963.1"/>
    </source>
</evidence>
<dbReference type="Gene3D" id="1.10.630.10">
    <property type="entry name" value="Cytochrome P450"/>
    <property type="match status" value="1"/>
</dbReference>
<dbReference type="EMBL" id="KZ825162">
    <property type="protein sequence ID" value="PYI16963.1"/>
    <property type="molecule type" value="Genomic_DNA"/>
</dbReference>
<dbReference type="GO" id="GO:0005506">
    <property type="term" value="F:iron ion binding"/>
    <property type="evidence" value="ECO:0007669"/>
    <property type="project" value="InterPro"/>
</dbReference>
<keyword evidence="2" id="KW-0479">Metal-binding</keyword>
<evidence type="ECO:0000256" key="3">
    <source>
        <dbReference type="ARBA" id="ARBA00023002"/>
    </source>
</evidence>
<dbReference type="InterPro" id="IPR036396">
    <property type="entry name" value="Cyt_P450_sf"/>
</dbReference>
<comment type="similarity">
    <text evidence="1">Belongs to the cytochrome P450 family.</text>
</comment>
<dbReference type="InterPro" id="IPR001128">
    <property type="entry name" value="Cyt_P450"/>
</dbReference>
<gene>
    <name evidence="5" type="ORF">BO99DRAFT_310081</name>
</gene>
<keyword evidence="3" id="KW-0560">Oxidoreductase</keyword>
<dbReference type="PANTHER" id="PTHR24305:SF175">
    <property type="entry name" value="CYTOCHROME P450 MONOOXYGENASE PKFB"/>
    <property type="match status" value="1"/>
</dbReference>
<dbReference type="OMA" id="NTRDEPF"/>
<evidence type="ECO:0000256" key="1">
    <source>
        <dbReference type="ARBA" id="ARBA00010617"/>
    </source>
</evidence>
<dbReference type="GO" id="GO:0004497">
    <property type="term" value="F:monooxygenase activity"/>
    <property type="evidence" value="ECO:0007669"/>
    <property type="project" value="UniProtKB-KW"/>
</dbReference>
<dbReference type="STRING" id="1450538.A0A2V5H7R5"/>
<sequence>KIRQFPGPVWARSTNLQRLNWLQTGRSHKIHTELHDKYGTFVRLGPNMISISDPNALPTVYPSRLGVKKGNFYRALMPFVGKGDFLPLVFNTRDEPFHRVLRKPIAPLYTMSNVLTFENTVDRVLDLLVAQLDTRFAEQQRVFDLGSWLQLFAFESMASMTFSKQYGFLETGRDDTGLLYTI</sequence>
<keyword evidence="6" id="KW-1185">Reference proteome</keyword>
<dbReference type="SUPFAM" id="SSF48264">
    <property type="entry name" value="Cytochrome P450"/>
    <property type="match status" value="1"/>
</dbReference>
<evidence type="ECO:0000256" key="2">
    <source>
        <dbReference type="ARBA" id="ARBA00022617"/>
    </source>
</evidence>
<keyword evidence="2" id="KW-0349">Heme</keyword>
<dbReference type="GO" id="GO:0020037">
    <property type="term" value="F:heme binding"/>
    <property type="evidence" value="ECO:0007669"/>
    <property type="project" value="InterPro"/>
</dbReference>
<evidence type="ECO:0000256" key="4">
    <source>
        <dbReference type="ARBA" id="ARBA00023033"/>
    </source>
</evidence>
<feature type="non-terminal residue" evidence="5">
    <location>
        <position position="182"/>
    </location>
</feature>
<evidence type="ECO:0000313" key="6">
    <source>
        <dbReference type="Proteomes" id="UP000249829"/>
    </source>
</evidence>
<proteinExistence type="inferred from homology"/>
<feature type="non-terminal residue" evidence="5">
    <location>
        <position position="1"/>
    </location>
</feature>
<dbReference type="Proteomes" id="UP000249829">
    <property type="component" value="Unassembled WGS sequence"/>
</dbReference>
<dbReference type="GO" id="GO:0016705">
    <property type="term" value="F:oxidoreductase activity, acting on paired donors, with incorporation or reduction of molecular oxygen"/>
    <property type="evidence" value="ECO:0007669"/>
    <property type="project" value="InterPro"/>
</dbReference>
<organism evidence="5 6">
    <name type="scientific">Aspergillus violaceofuscus (strain CBS 115571)</name>
    <dbReference type="NCBI Taxonomy" id="1450538"/>
    <lineage>
        <taxon>Eukaryota</taxon>
        <taxon>Fungi</taxon>
        <taxon>Dikarya</taxon>
        <taxon>Ascomycota</taxon>
        <taxon>Pezizomycotina</taxon>
        <taxon>Eurotiomycetes</taxon>
        <taxon>Eurotiomycetidae</taxon>
        <taxon>Eurotiales</taxon>
        <taxon>Aspergillaceae</taxon>
        <taxon>Aspergillus</taxon>
    </lineage>
</organism>
<keyword evidence="2" id="KW-0408">Iron</keyword>
<dbReference type="Pfam" id="PF00067">
    <property type="entry name" value="p450"/>
    <property type="match status" value="1"/>
</dbReference>
<dbReference type="InterPro" id="IPR050121">
    <property type="entry name" value="Cytochrome_P450_monoxygenase"/>
</dbReference>
<keyword evidence="4" id="KW-0503">Monooxygenase</keyword>